<dbReference type="PANTHER" id="PTHR11638">
    <property type="entry name" value="ATP-DEPENDENT CLP PROTEASE"/>
    <property type="match status" value="1"/>
</dbReference>
<feature type="domain" description="Clp ATPase C-terminal" evidence="6">
    <location>
        <begin position="712"/>
        <end position="797"/>
    </location>
</feature>
<comment type="caution">
    <text evidence="7">The sequence shown here is derived from an EMBL/GenBank/DDBJ whole genome shotgun (WGS) entry which is preliminary data.</text>
</comment>
<dbReference type="InterPro" id="IPR019489">
    <property type="entry name" value="Clp_ATPase_C"/>
</dbReference>
<feature type="domain" description="AAA+ ATPase" evidence="5">
    <location>
        <begin position="269"/>
        <end position="411"/>
    </location>
</feature>
<dbReference type="PRINTS" id="PR00300">
    <property type="entry name" value="CLPPROTEASEA"/>
</dbReference>
<dbReference type="InterPro" id="IPR001270">
    <property type="entry name" value="ClpA/B"/>
</dbReference>
<evidence type="ECO:0000256" key="3">
    <source>
        <dbReference type="ARBA" id="ARBA00023186"/>
    </source>
</evidence>
<evidence type="ECO:0000256" key="1">
    <source>
        <dbReference type="ARBA" id="ARBA00022741"/>
    </source>
</evidence>
<protein>
    <recommendedName>
        <fullName evidence="9">Clp R domain-containing protein</fullName>
    </recommendedName>
</protein>
<dbReference type="Pfam" id="PF10431">
    <property type="entry name" value="ClpB_D2-small"/>
    <property type="match status" value="1"/>
</dbReference>
<dbReference type="Pfam" id="PF07724">
    <property type="entry name" value="AAA_2"/>
    <property type="match status" value="1"/>
</dbReference>
<evidence type="ECO:0000256" key="4">
    <source>
        <dbReference type="SAM" id="Phobius"/>
    </source>
</evidence>
<evidence type="ECO:0000259" key="5">
    <source>
        <dbReference type="SMART" id="SM00382"/>
    </source>
</evidence>
<keyword evidence="4" id="KW-1133">Transmembrane helix</keyword>
<dbReference type="Gene3D" id="3.40.50.300">
    <property type="entry name" value="P-loop containing nucleotide triphosphate hydrolases"/>
    <property type="match status" value="2"/>
</dbReference>
<evidence type="ECO:0000313" key="8">
    <source>
        <dbReference type="Proteomes" id="UP000176339"/>
    </source>
</evidence>
<dbReference type="Proteomes" id="UP000176339">
    <property type="component" value="Unassembled WGS sequence"/>
</dbReference>
<dbReference type="AlphaFoldDB" id="A0A1F5P0B8"/>
<dbReference type="SUPFAM" id="SSF52540">
    <property type="entry name" value="P-loop containing nucleoside triphosphate hydrolases"/>
    <property type="match status" value="2"/>
</dbReference>
<sequence>MKVQDEYRYGLLLERLFRRSWAREMVLGAFFAIFLCFFLSVVYWENPDAVRKYLGLAQIFVGGFGVAAVYWLFLGYLQNDRGMVSFSLAGALSAGSDRRQVLRPREFFSHLFTTRGFLWVLRRLGISSEEFRQQVYENYSIDREYDTAAILREAADEKIFTLYDFLLALYRSDKTFQELIFSFELREDDFRHAVLWRKRLDDRERGSKFWLRENLLNTQGIGKSWAGGFTVNLDRVATDLTAVERFRKTARHLYGHRKNLELLEQQLVSTGNAVLVGGTGSGRHTLLRALAARINTGHVLGPLRYQRLLQIDSMSVLSGAPGLNDVVDHIRLLFGEALAAGNVILLINDFDAFLDPRPEAGRVNATEAILPFLQSRLPIIGITTPQGYQNTIGKNSQLERYLPKLEIAEPTDEETLMILEDEVRHYESSDAYFTCQALSEIVRLSSKLIKSLPNPEKSLEIMEAAALYALTKTSDRQIRPAHVQRVVSERTKIPVEKVEGVEKDVLLNLENILHERIVGQKEAVSEVAAALRRARSGIRSEKKPIGSFLFLGPTGVGKTETTKALAAVYFGSEQRIIRLDMSEFQEVHSINRVIGDADAGTGGLLTDQVITDPFSLVLLDEIEKAHPKILDLLLQVLDEGRLTDALGRVVDFTNTMIIATSNAGAEQIRTLVREGTDLAAQRDQILNLLQQQGQFRPEFLNRFDAVVIFHPLNMEEQTQVASLLLRDLNARLAEKEIQIKITPELAAAVAAGGYHPEYGARPLRRFIQEKIENYVATGLLSGDIKRGQTVAISPEILSK</sequence>
<evidence type="ECO:0000259" key="6">
    <source>
        <dbReference type="SMART" id="SM01086"/>
    </source>
</evidence>
<dbReference type="Gene3D" id="1.10.8.60">
    <property type="match status" value="2"/>
</dbReference>
<evidence type="ECO:0000313" key="7">
    <source>
        <dbReference type="EMBL" id="OGE83331.1"/>
    </source>
</evidence>
<dbReference type="InterPro" id="IPR027417">
    <property type="entry name" value="P-loop_NTPase"/>
</dbReference>
<feature type="transmembrane region" description="Helical" evidence="4">
    <location>
        <begin position="56"/>
        <end position="77"/>
    </location>
</feature>
<reference evidence="7 8" key="1">
    <citation type="journal article" date="2016" name="Nat. Commun.">
        <title>Thousands of microbial genomes shed light on interconnected biogeochemical processes in an aquifer system.</title>
        <authorList>
            <person name="Anantharaman K."/>
            <person name="Brown C.T."/>
            <person name="Hug L.A."/>
            <person name="Sharon I."/>
            <person name="Castelle C.J."/>
            <person name="Probst A.J."/>
            <person name="Thomas B.C."/>
            <person name="Singh A."/>
            <person name="Wilkins M.J."/>
            <person name="Karaoz U."/>
            <person name="Brodie E.L."/>
            <person name="Williams K.H."/>
            <person name="Hubbard S.S."/>
            <person name="Banfield J.F."/>
        </authorList>
    </citation>
    <scope>NUCLEOTIDE SEQUENCE [LARGE SCALE GENOMIC DNA]</scope>
</reference>
<dbReference type="PANTHER" id="PTHR11638:SF18">
    <property type="entry name" value="HEAT SHOCK PROTEIN 104"/>
    <property type="match status" value="1"/>
</dbReference>
<dbReference type="SMART" id="SM01086">
    <property type="entry name" value="ClpB_D2-small"/>
    <property type="match status" value="1"/>
</dbReference>
<keyword evidence="1" id="KW-0547">Nucleotide-binding</keyword>
<feature type="domain" description="AAA+ ATPase" evidence="5">
    <location>
        <begin position="544"/>
        <end position="686"/>
    </location>
</feature>
<gene>
    <name evidence="7" type="ORF">A2846_05010</name>
</gene>
<dbReference type="InterPro" id="IPR003959">
    <property type="entry name" value="ATPase_AAA_core"/>
</dbReference>
<keyword evidence="3" id="KW-0143">Chaperone</keyword>
<dbReference type="EMBL" id="MFEN01000047">
    <property type="protein sequence ID" value="OGE83331.1"/>
    <property type="molecule type" value="Genomic_DNA"/>
</dbReference>
<dbReference type="InterPro" id="IPR003593">
    <property type="entry name" value="AAA+_ATPase"/>
</dbReference>
<keyword evidence="2" id="KW-0067">ATP-binding</keyword>
<evidence type="ECO:0000256" key="2">
    <source>
        <dbReference type="ARBA" id="ARBA00022840"/>
    </source>
</evidence>
<feature type="transmembrane region" description="Helical" evidence="4">
    <location>
        <begin position="21"/>
        <end position="44"/>
    </location>
</feature>
<dbReference type="CDD" id="cd19499">
    <property type="entry name" value="RecA-like_ClpB_Hsp104-like"/>
    <property type="match status" value="1"/>
</dbReference>
<dbReference type="SMART" id="SM00382">
    <property type="entry name" value="AAA"/>
    <property type="match status" value="2"/>
</dbReference>
<dbReference type="GO" id="GO:0005737">
    <property type="term" value="C:cytoplasm"/>
    <property type="evidence" value="ECO:0007669"/>
    <property type="project" value="TreeGrafter"/>
</dbReference>
<dbReference type="GO" id="GO:0005524">
    <property type="term" value="F:ATP binding"/>
    <property type="evidence" value="ECO:0007669"/>
    <property type="project" value="UniProtKB-KW"/>
</dbReference>
<keyword evidence="4" id="KW-0472">Membrane</keyword>
<organism evidence="7 8">
    <name type="scientific">Candidatus Doudnabacteria bacterium RIFCSPHIGHO2_01_FULL_49_9</name>
    <dbReference type="NCBI Taxonomy" id="1817827"/>
    <lineage>
        <taxon>Bacteria</taxon>
        <taxon>Candidatus Doudnaibacteriota</taxon>
    </lineage>
</organism>
<evidence type="ECO:0008006" key="9">
    <source>
        <dbReference type="Google" id="ProtNLM"/>
    </source>
</evidence>
<keyword evidence="4" id="KW-0812">Transmembrane</keyword>
<dbReference type="InterPro" id="IPR050130">
    <property type="entry name" value="ClpA_ClpB"/>
</dbReference>
<dbReference type="GO" id="GO:0034605">
    <property type="term" value="P:cellular response to heat"/>
    <property type="evidence" value="ECO:0007669"/>
    <property type="project" value="TreeGrafter"/>
</dbReference>
<accession>A0A1F5P0B8</accession>
<proteinExistence type="predicted"/>
<name>A0A1F5P0B8_9BACT</name>
<dbReference type="GO" id="GO:0016887">
    <property type="term" value="F:ATP hydrolysis activity"/>
    <property type="evidence" value="ECO:0007669"/>
    <property type="project" value="InterPro"/>
</dbReference>